<dbReference type="Gene3D" id="3.40.190.10">
    <property type="entry name" value="Periplasmic binding protein-like II"/>
    <property type="match status" value="2"/>
</dbReference>
<dbReference type="SMART" id="SM00062">
    <property type="entry name" value="PBPb"/>
    <property type="match status" value="1"/>
</dbReference>
<evidence type="ECO:0000313" key="6">
    <source>
        <dbReference type="Proteomes" id="UP001596523"/>
    </source>
</evidence>
<comment type="caution">
    <text evidence="5">The sequence shown here is derived from an EMBL/GenBank/DDBJ whole genome shotgun (WGS) entry which is preliminary data.</text>
</comment>
<proteinExistence type="inferred from homology"/>
<feature type="domain" description="Solute-binding protein family 3/N-terminal" evidence="4">
    <location>
        <begin position="63"/>
        <end position="283"/>
    </location>
</feature>
<dbReference type="Proteomes" id="UP001596523">
    <property type="component" value="Unassembled WGS sequence"/>
</dbReference>
<name>A0ABW2JBF7_9ACTN</name>
<protein>
    <submittedName>
        <fullName evidence="5">ABC transporter substrate-binding protein</fullName>
    </submittedName>
</protein>
<keyword evidence="6" id="KW-1185">Reference proteome</keyword>
<comment type="subcellular location">
    <subcellularLocation>
        <location evidence="1">Periplasm</location>
    </subcellularLocation>
</comment>
<dbReference type="SUPFAM" id="SSF53850">
    <property type="entry name" value="Periplasmic binding protein-like II"/>
    <property type="match status" value="1"/>
</dbReference>
<accession>A0ABW2JBF7</accession>
<keyword evidence="3" id="KW-0732">Signal</keyword>
<organism evidence="5 6">
    <name type="scientific">Streptomyces monticola</name>
    <dbReference type="NCBI Taxonomy" id="2666263"/>
    <lineage>
        <taxon>Bacteria</taxon>
        <taxon>Bacillati</taxon>
        <taxon>Actinomycetota</taxon>
        <taxon>Actinomycetes</taxon>
        <taxon>Kitasatosporales</taxon>
        <taxon>Streptomycetaceae</taxon>
        <taxon>Streptomyces</taxon>
    </lineage>
</organism>
<dbReference type="PANTHER" id="PTHR30024:SF47">
    <property type="entry name" value="TAURINE-BINDING PERIPLASMIC PROTEIN"/>
    <property type="match status" value="1"/>
</dbReference>
<comment type="similarity">
    <text evidence="2">Belongs to the bacterial solute-binding protein SsuA/TauA family.</text>
</comment>
<evidence type="ECO:0000256" key="2">
    <source>
        <dbReference type="ARBA" id="ARBA00010742"/>
    </source>
</evidence>
<gene>
    <name evidence="5" type="ORF">ACFQVC_03655</name>
</gene>
<dbReference type="PANTHER" id="PTHR30024">
    <property type="entry name" value="ALIPHATIC SULFONATES-BINDING PROTEIN-RELATED"/>
    <property type="match status" value="1"/>
</dbReference>
<evidence type="ECO:0000313" key="5">
    <source>
        <dbReference type="EMBL" id="MFC7303309.1"/>
    </source>
</evidence>
<dbReference type="RefSeq" id="WP_381826302.1">
    <property type="nucleotide sequence ID" value="NZ_JBHTCF010000001.1"/>
</dbReference>
<dbReference type="InterPro" id="IPR001638">
    <property type="entry name" value="Solute-binding_3/MltF_N"/>
</dbReference>
<dbReference type="Pfam" id="PF09084">
    <property type="entry name" value="NMT1"/>
    <property type="match status" value="1"/>
</dbReference>
<sequence length="347" mass="36233">MQARLGSLRPTWQTGQAGQARAKGRAGTAALLGLALVAAGCSGGGESPGGGSGKAAGGLEKTTVTVASLPLVDAAPLHIAVARKFFEQEGLTVRVKPVQQSVQVLSALAKGQLDVIAGANYVTFLQAQEKGTLAVRILAEGATLAPGMMDVVVPRDSPVESAADLKGKSVAMNILNNIQSLTLDAVLAGDGAGPVTYRQIPFPQMGVALEQKQVDAAHVVEPFLSDVKKKLGARVVVKGGDGPVEGLPISGYVTTRQFADANPRTARAFQRAIRKAQAVADEDRDAVTAVLPGYARITPAQARGIALPGYPEKSDPRRLRRLIDLMVEDRLLKKPADPAELLHLGER</sequence>
<dbReference type="EMBL" id="JBHTCF010000001">
    <property type="protein sequence ID" value="MFC7303309.1"/>
    <property type="molecule type" value="Genomic_DNA"/>
</dbReference>
<evidence type="ECO:0000256" key="1">
    <source>
        <dbReference type="ARBA" id="ARBA00004418"/>
    </source>
</evidence>
<reference evidence="6" key="1">
    <citation type="journal article" date="2019" name="Int. J. Syst. Evol. Microbiol.">
        <title>The Global Catalogue of Microorganisms (GCM) 10K type strain sequencing project: providing services to taxonomists for standard genome sequencing and annotation.</title>
        <authorList>
            <consortium name="The Broad Institute Genomics Platform"/>
            <consortium name="The Broad Institute Genome Sequencing Center for Infectious Disease"/>
            <person name="Wu L."/>
            <person name="Ma J."/>
        </authorList>
    </citation>
    <scope>NUCLEOTIDE SEQUENCE [LARGE SCALE GENOMIC DNA]</scope>
    <source>
        <strain evidence="6">SYNS20</strain>
    </source>
</reference>
<dbReference type="InterPro" id="IPR015168">
    <property type="entry name" value="SsuA/THI5"/>
</dbReference>
<evidence type="ECO:0000259" key="4">
    <source>
        <dbReference type="SMART" id="SM00062"/>
    </source>
</evidence>
<evidence type="ECO:0000256" key="3">
    <source>
        <dbReference type="ARBA" id="ARBA00022729"/>
    </source>
</evidence>